<dbReference type="EMBL" id="VSZY01000034">
    <property type="protein sequence ID" value="MCU9969916.1"/>
    <property type="molecule type" value="Genomic_DNA"/>
</dbReference>
<evidence type="ECO:0000256" key="1">
    <source>
        <dbReference type="SAM" id="MobiDB-lite"/>
    </source>
</evidence>
<feature type="region of interest" description="Disordered" evidence="1">
    <location>
        <begin position="1"/>
        <end position="20"/>
    </location>
</feature>
<organism evidence="2 3">
    <name type="scientific">Mobiluncus mulieris</name>
    <dbReference type="NCBI Taxonomy" id="2052"/>
    <lineage>
        <taxon>Bacteria</taxon>
        <taxon>Bacillati</taxon>
        <taxon>Actinomycetota</taxon>
        <taxon>Actinomycetes</taxon>
        <taxon>Actinomycetales</taxon>
        <taxon>Actinomycetaceae</taxon>
        <taxon>Mobiluncus</taxon>
    </lineage>
</organism>
<evidence type="ECO:0000313" key="3">
    <source>
        <dbReference type="Proteomes" id="UP001209486"/>
    </source>
</evidence>
<gene>
    <name evidence="2" type="ORF">FYZ43_11170</name>
</gene>
<dbReference type="RefSeq" id="WP_036342508.1">
    <property type="nucleotide sequence ID" value="NZ_JABCUP010000034.1"/>
</dbReference>
<comment type="caution">
    <text evidence="2">The sequence shown here is derived from an EMBL/GenBank/DDBJ whole genome shotgun (WGS) entry which is preliminary data.</text>
</comment>
<sequence>MDCSAKQAQPSDSTAKAEMTASAVAIAGKAASGETEASETETTDDIEKAPGGWQAKRIG</sequence>
<name>A0ABD4U0F6_9ACTO</name>
<protein>
    <submittedName>
        <fullName evidence="2">Uncharacterized protein</fullName>
    </submittedName>
</protein>
<proteinExistence type="predicted"/>
<feature type="compositionally biased region" description="Polar residues" evidence="1">
    <location>
        <begin position="1"/>
        <end position="14"/>
    </location>
</feature>
<feature type="region of interest" description="Disordered" evidence="1">
    <location>
        <begin position="27"/>
        <end position="59"/>
    </location>
</feature>
<dbReference type="AlphaFoldDB" id="A0ABD4U0F6"/>
<accession>A0ABD4U0F6</accession>
<evidence type="ECO:0000313" key="2">
    <source>
        <dbReference type="EMBL" id="MCU9969916.1"/>
    </source>
</evidence>
<reference evidence="2 3" key="1">
    <citation type="submission" date="2019-08" db="EMBL/GenBank/DDBJ databases">
        <title>Comparison of rpoB and gyrB Sequences from Mobiluncus Species and Development of a Multiplex PCR Method for Clinical Detection of Mobiluncus curtisii and Mobiluncus mulieris.</title>
        <authorList>
            <person name="Yang L."/>
            <person name="Shen Y."/>
            <person name="Xu G."/>
            <person name="Shu L.-B."/>
            <person name="Hu J."/>
            <person name="Zhang R."/>
            <person name="Wang Y."/>
            <person name="Zhou H.-W."/>
            <person name="Zhang X."/>
        </authorList>
    </citation>
    <scope>NUCLEOTIDE SEQUENCE [LARGE SCALE GENOMIC DNA]</scope>
    <source>
        <strain evidence="2 3">M26</strain>
    </source>
</reference>
<dbReference type="Proteomes" id="UP001209486">
    <property type="component" value="Unassembled WGS sequence"/>
</dbReference>